<feature type="compositionally biased region" description="Acidic residues" evidence="1">
    <location>
        <begin position="72"/>
        <end position="83"/>
    </location>
</feature>
<dbReference type="EMBL" id="VUJU01002281">
    <property type="protein sequence ID" value="KAF0761862.1"/>
    <property type="molecule type" value="Genomic_DNA"/>
</dbReference>
<name>A0A6G0YV57_APHCR</name>
<comment type="caution">
    <text evidence="2">The sequence shown here is derived from an EMBL/GenBank/DDBJ whole genome shotgun (WGS) entry which is preliminary data.</text>
</comment>
<feature type="compositionally biased region" description="Low complexity" evidence="1">
    <location>
        <begin position="52"/>
        <end position="71"/>
    </location>
</feature>
<dbReference type="Proteomes" id="UP000478052">
    <property type="component" value="Unassembled WGS sequence"/>
</dbReference>
<keyword evidence="3" id="KW-1185">Reference proteome</keyword>
<dbReference type="AlphaFoldDB" id="A0A6G0YV57"/>
<dbReference type="OrthoDB" id="21128at2759"/>
<feature type="region of interest" description="Disordered" evidence="1">
    <location>
        <begin position="52"/>
        <end position="83"/>
    </location>
</feature>
<reference evidence="2 3" key="1">
    <citation type="submission" date="2019-08" db="EMBL/GenBank/DDBJ databases">
        <title>Whole genome of Aphis craccivora.</title>
        <authorList>
            <person name="Voronova N.V."/>
            <person name="Shulinski R.S."/>
            <person name="Bandarenka Y.V."/>
            <person name="Zhorov D.G."/>
            <person name="Warner D."/>
        </authorList>
    </citation>
    <scope>NUCLEOTIDE SEQUENCE [LARGE SCALE GENOMIC DNA]</scope>
    <source>
        <strain evidence="2">180601</strain>
        <tissue evidence="2">Whole Body</tissue>
    </source>
</reference>
<evidence type="ECO:0000313" key="3">
    <source>
        <dbReference type="Proteomes" id="UP000478052"/>
    </source>
</evidence>
<sequence>MIKYNLIRFKTCNFDSLIKRSQKKLRSHVTITILKFINELNDTGKFIFISTSSSSSSIPLNDSAASSNGSSSEDDDDVDDEEVDDEGIGESLVSISTTDCFNKKTFYNSFKTIKKMHHHVDAVPGLTNVQHILIMRNSSSSCSREMEFIKLQRRHMQFARISKNQSTHTFLSDNLSKLKRLHLDNSYNVHDKVNCERSDECIDFTMMSFFFVSVYSISSRNNAPISNFGSGFRCKSEDSWCIIENKSKHFPTVFKKIEKNKKNTEKREFLCKTSFRPNIQKLIIVNIRNFHQIVDKKNLDDQTNLKIEYKVPYEIKNTTLSFSSSIYRENMKHHYRKNFNISRRYLKIFNVDKFFLAQSKYLKIQYKVPHKQIFFLLAFELIIIIKELKFWCIQAIKHKPPFSQTTGNYILSQGSPNFFIQGPQKISSSLRGPKISSLIHTAPNVQQSDTHLPTFIFFFFWQGAIINKCYMLYLLLVPSINFDNESGNQQLILPIVELSLSVNMAIIRPFCSISIVIKRCVDVDAIIFIKSSATVTAGALSSVLRPSDGKC</sequence>
<gene>
    <name evidence="2" type="ORF">FWK35_00006103</name>
</gene>
<organism evidence="2 3">
    <name type="scientific">Aphis craccivora</name>
    <name type="common">Cowpea aphid</name>
    <dbReference type="NCBI Taxonomy" id="307492"/>
    <lineage>
        <taxon>Eukaryota</taxon>
        <taxon>Metazoa</taxon>
        <taxon>Ecdysozoa</taxon>
        <taxon>Arthropoda</taxon>
        <taxon>Hexapoda</taxon>
        <taxon>Insecta</taxon>
        <taxon>Pterygota</taxon>
        <taxon>Neoptera</taxon>
        <taxon>Paraneoptera</taxon>
        <taxon>Hemiptera</taxon>
        <taxon>Sternorrhyncha</taxon>
        <taxon>Aphidomorpha</taxon>
        <taxon>Aphidoidea</taxon>
        <taxon>Aphididae</taxon>
        <taxon>Aphidini</taxon>
        <taxon>Aphis</taxon>
        <taxon>Aphis</taxon>
    </lineage>
</organism>
<protein>
    <submittedName>
        <fullName evidence="2">Uncharacterized protein</fullName>
    </submittedName>
</protein>
<accession>A0A6G0YV57</accession>
<proteinExistence type="predicted"/>
<evidence type="ECO:0000256" key="1">
    <source>
        <dbReference type="SAM" id="MobiDB-lite"/>
    </source>
</evidence>
<evidence type="ECO:0000313" key="2">
    <source>
        <dbReference type="EMBL" id="KAF0761862.1"/>
    </source>
</evidence>